<dbReference type="Pfam" id="PF13650">
    <property type="entry name" value="Asp_protease_2"/>
    <property type="match status" value="1"/>
</dbReference>
<dbReference type="SUPFAM" id="SSF50630">
    <property type="entry name" value="Acid proteases"/>
    <property type="match status" value="1"/>
</dbReference>
<evidence type="ECO:0000313" key="6">
    <source>
        <dbReference type="Proteomes" id="UP001162162"/>
    </source>
</evidence>
<feature type="compositionally biased region" description="Basic and acidic residues" evidence="3">
    <location>
        <begin position="22"/>
        <end position="46"/>
    </location>
</feature>
<dbReference type="PROSITE" id="PS50175">
    <property type="entry name" value="ASP_PROT_RETROV"/>
    <property type="match status" value="1"/>
</dbReference>
<keyword evidence="1" id="KW-0378">Hydrolase</keyword>
<proteinExistence type="predicted"/>
<feature type="coiled-coil region" evidence="2">
    <location>
        <begin position="132"/>
        <end position="163"/>
    </location>
</feature>
<gene>
    <name evidence="5" type="ORF">NQ318_013471</name>
</gene>
<dbReference type="InterPro" id="IPR054465">
    <property type="entry name" value="Integrase_p58-like_C"/>
</dbReference>
<dbReference type="EMBL" id="JAPWTK010000129">
    <property type="protein sequence ID" value="KAJ8948819.1"/>
    <property type="molecule type" value="Genomic_DNA"/>
</dbReference>
<dbReference type="AlphaFoldDB" id="A0AAV8YCY6"/>
<dbReference type="FunFam" id="1.10.340.70:FF:000001">
    <property type="entry name" value="Retrovirus-related Pol polyprotein from transposon gypsy-like Protein"/>
    <property type="match status" value="1"/>
</dbReference>
<feature type="domain" description="Peptidase A2" evidence="4">
    <location>
        <begin position="496"/>
        <end position="571"/>
    </location>
</feature>
<dbReference type="Gene3D" id="1.10.340.70">
    <property type="match status" value="1"/>
</dbReference>
<dbReference type="InterPro" id="IPR021109">
    <property type="entry name" value="Peptidase_aspartic_dom_sf"/>
</dbReference>
<dbReference type="Pfam" id="PF22938">
    <property type="entry name" value="Integrase_p58_C"/>
    <property type="match status" value="1"/>
</dbReference>
<dbReference type="Pfam" id="PF17921">
    <property type="entry name" value="Integrase_H2C2"/>
    <property type="match status" value="1"/>
</dbReference>
<evidence type="ECO:0000256" key="1">
    <source>
        <dbReference type="ARBA" id="ARBA00022801"/>
    </source>
</evidence>
<reference evidence="5" key="1">
    <citation type="journal article" date="2023" name="Insect Mol. Biol.">
        <title>Genome sequencing provides insights into the evolution of gene families encoding plant cell wall-degrading enzymes in longhorned beetles.</title>
        <authorList>
            <person name="Shin N.R."/>
            <person name="Okamura Y."/>
            <person name="Kirsch R."/>
            <person name="Pauchet Y."/>
        </authorList>
    </citation>
    <scope>NUCLEOTIDE SEQUENCE</scope>
    <source>
        <strain evidence="5">AMC_N1</strain>
    </source>
</reference>
<organism evidence="5 6">
    <name type="scientific">Aromia moschata</name>
    <dbReference type="NCBI Taxonomy" id="1265417"/>
    <lineage>
        <taxon>Eukaryota</taxon>
        <taxon>Metazoa</taxon>
        <taxon>Ecdysozoa</taxon>
        <taxon>Arthropoda</taxon>
        <taxon>Hexapoda</taxon>
        <taxon>Insecta</taxon>
        <taxon>Pterygota</taxon>
        <taxon>Neoptera</taxon>
        <taxon>Endopterygota</taxon>
        <taxon>Coleoptera</taxon>
        <taxon>Polyphaga</taxon>
        <taxon>Cucujiformia</taxon>
        <taxon>Chrysomeloidea</taxon>
        <taxon>Cerambycidae</taxon>
        <taxon>Cerambycinae</taxon>
        <taxon>Callichromatini</taxon>
        <taxon>Aromia</taxon>
    </lineage>
</organism>
<dbReference type="PROSITE" id="PS00141">
    <property type="entry name" value="ASP_PROTEASE"/>
    <property type="match status" value="1"/>
</dbReference>
<dbReference type="InterPro" id="IPR001969">
    <property type="entry name" value="Aspartic_peptidase_AS"/>
</dbReference>
<evidence type="ECO:0000256" key="3">
    <source>
        <dbReference type="SAM" id="MobiDB-lite"/>
    </source>
</evidence>
<evidence type="ECO:0000313" key="5">
    <source>
        <dbReference type="EMBL" id="KAJ8948819.1"/>
    </source>
</evidence>
<accession>A0AAV8YCY6</accession>
<dbReference type="GO" id="GO:0006508">
    <property type="term" value="P:proteolysis"/>
    <property type="evidence" value="ECO:0007669"/>
    <property type="project" value="InterPro"/>
</dbReference>
<dbReference type="InterPro" id="IPR041588">
    <property type="entry name" value="Integrase_H2C2"/>
</dbReference>
<dbReference type="InterPro" id="IPR001995">
    <property type="entry name" value="Peptidase_A2_cat"/>
</dbReference>
<name>A0AAV8YCY6_9CUCU</name>
<evidence type="ECO:0000256" key="2">
    <source>
        <dbReference type="SAM" id="Coils"/>
    </source>
</evidence>
<feature type="compositionally biased region" description="Basic and acidic residues" evidence="3">
    <location>
        <begin position="54"/>
        <end position="67"/>
    </location>
</feature>
<dbReference type="PANTHER" id="PTHR45823:SF1">
    <property type="entry name" value="T-SNARE COILED-COIL HOMOLOGY DOMAIN-CONTAINING PROTEIN"/>
    <property type="match status" value="1"/>
</dbReference>
<feature type="compositionally biased region" description="Basic and acidic residues" evidence="3">
    <location>
        <begin position="75"/>
        <end position="120"/>
    </location>
</feature>
<sequence length="1016" mass="117039">MVWLLGELVSGDLDVTELRSTNCKEKKNDGKKTKSDERRTNDDDRRTVKRQKGERKSGDRTNDDDKRTVKRQKGERKSDERRTNDDGRRTVRRQNDDDKRTVRRQKGETKSDDKRTEKKLRGDIRKSVGLKFNRIEKEFQENKEEIERKLEDTRRQVQKEILERIEGLGHQLHCTSITGLGDGSTSPDTPLQHSSLMHTERSVHKMLKPPTYDGQSSWSMYRRQFEAAAKANGWTPQEMATSLVISLRGQALEILQSIPEEQQNDYDRIVGALEIRYGHKYLRQVYQSQIKSRQQRSNESLQEYEADIERLIHLAYPQAPKEFLEQIGIQTFIDGLVDTEMQQALRLGRHATISDALIAALEFKAAKEASRNYKPKVRQVTFDEQTHHKRRQEAAITVGELGIYNAFAEPDLGPSQELTHQTDNRSRDPDLGAQINEAGEKTKGPHNKGIVGPLVQIEDLGRVSTTYTQSPKISVSKISSDERSLIVHGYLDDKWCSFVIDTGATRTILRPDILPKSSKELSRHVKLETATGELIPVHGELNVKIQLGSKIMYHRVLTADIRDDCILGLDILSKHSFVVDVKNRIIQIQNEEIVMAPKFQDYNQSRRIIVEEDIRIPQGSENIIIAKLDGNGEGLRTGIVEASERNDGLLVARSLVQINNQIPVRIANISDKKIILKKNEVLGRCEPVEKIVKCEEVNQARTNQARVLEDGWSSEELKKSQKKDNDLKLIRSWVKNGVRPTWQEVSRYGTTIKGYWAQWNSLCLRDDLLHRKWESPDGVSVVYQLVLPKAKIHQVLEELHSSPSGGHFGVTRTLARVRDRFYWVNCRRDVEEWDWDKLVPLFLLSYRSSQHESTTYTPSMLTSGREMKLPTDLMLGRPLEETEERSLPEFVEDLRERMDRIHRFAREKLKIHSDKMKQRLDTTSTETAFKPGDAVWLYAPKRTKGKSPKLQSNWEGPYTIIKKINDLVYRIQLSPRSKAKVVHLERLAKYTGHNPPNWFVVEDPPPRTEDSVIRDE</sequence>
<dbReference type="PANTHER" id="PTHR45823">
    <property type="entry name" value="T-SNARE COILED-COIL HOMOLOGY DOMAIN-CONTAINING PROTEIN"/>
    <property type="match status" value="1"/>
</dbReference>
<feature type="compositionally biased region" description="Basic and acidic residues" evidence="3">
    <location>
        <begin position="420"/>
        <end position="430"/>
    </location>
</feature>
<keyword evidence="2" id="KW-0175">Coiled coil</keyword>
<dbReference type="GO" id="GO:0004190">
    <property type="term" value="F:aspartic-type endopeptidase activity"/>
    <property type="evidence" value="ECO:0007669"/>
    <property type="project" value="InterPro"/>
</dbReference>
<protein>
    <recommendedName>
        <fullName evidence="4">Peptidase A2 domain-containing protein</fullName>
    </recommendedName>
</protein>
<feature type="region of interest" description="Disordered" evidence="3">
    <location>
        <begin position="17"/>
        <end position="120"/>
    </location>
</feature>
<comment type="caution">
    <text evidence="5">The sequence shown here is derived from an EMBL/GenBank/DDBJ whole genome shotgun (WGS) entry which is preliminary data.</text>
</comment>
<evidence type="ECO:0000259" key="4">
    <source>
        <dbReference type="PROSITE" id="PS50175"/>
    </source>
</evidence>
<keyword evidence="6" id="KW-1185">Reference proteome</keyword>
<dbReference type="Gene3D" id="2.40.70.10">
    <property type="entry name" value="Acid Proteases"/>
    <property type="match status" value="1"/>
</dbReference>
<feature type="region of interest" description="Disordered" evidence="3">
    <location>
        <begin position="410"/>
        <end position="451"/>
    </location>
</feature>
<dbReference type="Proteomes" id="UP001162162">
    <property type="component" value="Unassembled WGS sequence"/>
</dbReference>